<proteinExistence type="predicted"/>
<gene>
    <name evidence="2" type="ORF">SAMN05518683_10420</name>
</gene>
<dbReference type="OrthoDB" id="2355666at2"/>
<feature type="transmembrane region" description="Helical" evidence="1">
    <location>
        <begin position="7"/>
        <end position="28"/>
    </location>
</feature>
<evidence type="ECO:0008006" key="4">
    <source>
        <dbReference type="Google" id="ProtNLM"/>
    </source>
</evidence>
<keyword evidence="1" id="KW-0472">Membrane</keyword>
<organism evidence="2 3">
    <name type="scientific">Salibacterium halotolerans</name>
    <dbReference type="NCBI Taxonomy" id="1884432"/>
    <lineage>
        <taxon>Bacteria</taxon>
        <taxon>Bacillati</taxon>
        <taxon>Bacillota</taxon>
        <taxon>Bacilli</taxon>
        <taxon>Bacillales</taxon>
        <taxon>Bacillaceae</taxon>
    </lineage>
</organism>
<dbReference type="InterPro" id="IPR025426">
    <property type="entry name" value="DUF4305"/>
</dbReference>
<keyword evidence="3" id="KW-1185">Reference proteome</keyword>
<evidence type="ECO:0000313" key="2">
    <source>
        <dbReference type="EMBL" id="SFP30370.1"/>
    </source>
</evidence>
<dbReference type="EMBL" id="FOXD01000004">
    <property type="protein sequence ID" value="SFP30370.1"/>
    <property type="molecule type" value="Genomic_DNA"/>
</dbReference>
<name>A0A1I5P9A6_9BACI</name>
<dbReference type="Proteomes" id="UP000198892">
    <property type="component" value="Unassembled WGS sequence"/>
</dbReference>
<evidence type="ECO:0000256" key="1">
    <source>
        <dbReference type="SAM" id="Phobius"/>
    </source>
</evidence>
<keyword evidence="1" id="KW-1133">Transmembrane helix</keyword>
<accession>A0A1I5P9A6</accession>
<dbReference type="AlphaFoldDB" id="A0A1I5P9A6"/>
<sequence>MRRNTTMMGLVYFGLAAVFIYFAILNVNNQSWNFWTFLFAGFAALDILIGLRFLRAGKQSGSGS</sequence>
<feature type="transmembrane region" description="Helical" evidence="1">
    <location>
        <begin position="34"/>
        <end position="54"/>
    </location>
</feature>
<reference evidence="3" key="1">
    <citation type="submission" date="2016-10" db="EMBL/GenBank/DDBJ databases">
        <authorList>
            <person name="Varghese N."/>
            <person name="Submissions S."/>
        </authorList>
    </citation>
    <scope>NUCLEOTIDE SEQUENCE [LARGE SCALE GENOMIC DNA]</scope>
    <source>
        <strain evidence="3">S7</strain>
    </source>
</reference>
<dbReference type="Pfam" id="PF14146">
    <property type="entry name" value="DUF4305"/>
    <property type="match status" value="1"/>
</dbReference>
<protein>
    <recommendedName>
        <fullName evidence="4">DUF4305 domain-containing protein</fullName>
    </recommendedName>
</protein>
<keyword evidence="1" id="KW-0812">Transmembrane</keyword>
<dbReference type="RefSeq" id="WP_093335584.1">
    <property type="nucleotide sequence ID" value="NZ_FOXD01000004.1"/>
</dbReference>
<evidence type="ECO:0000313" key="3">
    <source>
        <dbReference type="Proteomes" id="UP000198892"/>
    </source>
</evidence>